<dbReference type="GO" id="GO:0003993">
    <property type="term" value="F:acid phosphatase activity"/>
    <property type="evidence" value="ECO:0007669"/>
    <property type="project" value="UniProtKB-EC"/>
</dbReference>
<evidence type="ECO:0000256" key="2">
    <source>
        <dbReference type="ARBA" id="ARBA00023180"/>
    </source>
</evidence>
<dbReference type="InterPro" id="IPR041792">
    <property type="entry name" value="MPP_PAP"/>
</dbReference>
<dbReference type="InterPro" id="IPR008963">
    <property type="entry name" value="Purple_acid_Pase-like_N"/>
</dbReference>
<keyword evidence="2" id="KW-0325">Glycoprotein</keyword>
<dbReference type="Proteomes" id="UP001249851">
    <property type="component" value="Unassembled WGS sequence"/>
</dbReference>
<dbReference type="EMBL" id="JARQWQ010000034">
    <property type="protein sequence ID" value="KAK2561166.1"/>
    <property type="molecule type" value="Genomic_DNA"/>
</dbReference>
<comment type="caution">
    <text evidence="7">The sequence shown here is derived from an EMBL/GenBank/DDBJ whole genome shotgun (WGS) entry which is preliminary data.</text>
</comment>
<evidence type="ECO:0000256" key="1">
    <source>
        <dbReference type="ARBA" id="ARBA00022729"/>
    </source>
</evidence>
<feature type="domain" description="Calcineurin-like phosphoesterase" evidence="4">
    <location>
        <begin position="130"/>
        <end position="336"/>
    </location>
</feature>
<organism evidence="7 8">
    <name type="scientific">Acropora cervicornis</name>
    <name type="common">Staghorn coral</name>
    <dbReference type="NCBI Taxonomy" id="6130"/>
    <lineage>
        <taxon>Eukaryota</taxon>
        <taxon>Metazoa</taxon>
        <taxon>Cnidaria</taxon>
        <taxon>Anthozoa</taxon>
        <taxon>Hexacorallia</taxon>
        <taxon>Scleractinia</taxon>
        <taxon>Astrocoeniina</taxon>
        <taxon>Acroporidae</taxon>
        <taxon>Acropora</taxon>
    </lineage>
</organism>
<reference evidence="7" key="1">
    <citation type="journal article" date="2023" name="G3 (Bethesda)">
        <title>Whole genome assembly and annotation of the endangered Caribbean coral Acropora cervicornis.</title>
        <authorList>
            <person name="Selwyn J.D."/>
            <person name="Vollmer S.V."/>
        </authorList>
    </citation>
    <scope>NUCLEOTIDE SEQUENCE</scope>
    <source>
        <strain evidence="7">K2</strain>
    </source>
</reference>
<dbReference type="CDD" id="cd00839">
    <property type="entry name" value="MPP_PAPs"/>
    <property type="match status" value="1"/>
</dbReference>
<evidence type="ECO:0000259" key="5">
    <source>
        <dbReference type="Pfam" id="PF14008"/>
    </source>
</evidence>
<evidence type="ECO:0000313" key="8">
    <source>
        <dbReference type="Proteomes" id="UP001249851"/>
    </source>
</evidence>
<keyword evidence="8" id="KW-1185">Reference proteome</keyword>
<sequence>MVSFRTQTIWFELLLLVCFSQGNDPQPEQIHLSSTGNPSEVIVTWVTLSSTKFSIVEYNKVGFPLTMRAFGSITKFVDGGTEHRVLFMHRVKLTGLIADQVYEYHCGGLDGWSAIFSFKTFKPGVNWSPRLAVFGDLGSVNAKSLSYLQEETQSGHFDAILHVGDFAYNMDSSDARVGDDFMNQIQPVAAYVPYMTCPGNHEQAYNFSNYRNRFTMPGNTEGIFYSWNIGPAHIISISTEVYFFLRYGNEQIAHQYHWLEKDLREASAPENRTLRPWIITMGHRPMYCSNDDGDDCTQYESVVRGGISIPPKRLFGLEDLFYKYGVDLSFWAHEHSFERLFPLFNRTVCNGSKEEPYTNPCAPVHVTTGSAGCHEDHDGFEKDYPPWTAFRSDDYGYTRMTIHNSTHLYLEQVSVDLGGNVIDKLWIIKDLHGPDAWVTKSYK</sequence>
<proteinExistence type="inferred from homology"/>
<accession>A0AAD9V4Q6</accession>
<dbReference type="InterPro" id="IPR004843">
    <property type="entry name" value="Calcineurin-like_PHP"/>
</dbReference>
<dbReference type="EC" id="3.1.3.2" evidence="3"/>
<feature type="signal peptide" evidence="3">
    <location>
        <begin position="1"/>
        <end position="22"/>
    </location>
</feature>
<comment type="similarity">
    <text evidence="3">Belongs to the metallophosphoesterase superfamily. Purple acid phosphatase family.</text>
</comment>
<dbReference type="InterPro" id="IPR029052">
    <property type="entry name" value="Metallo-depent_PP-like"/>
</dbReference>
<protein>
    <recommendedName>
        <fullName evidence="3">Purple acid phosphatase</fullName>
        <ecNumber evidence="3">3.1.3.2</ecNumber>
    </recommendedName>
</protein>
<evidence type="ECO:0000259" key="4">
    <source>
        <dbReference type="Pfam" id="PF00149"/>
    </source>
</evidence>
<dbReference type="Pfam" id="PF14008">
    <property type="entry name" value="Metallophos_C"/>
    <property type="match status" value="1"/>
</dbReference>
<dbReference type="InterPro" id="IPR015914">
    <property type="entry name" value="PAPs_N"/>
</dbReference>
<comment type="catalytic activity">
    <reaction evidence="3">
        <text>a phosphate monoester + H2O = an alcohol + phosphate</text>
        <dbReference type="Rhea" id="RHEA:15017"/>
        <dbReference type="ChEBI" id="CHEBI:15377"/>
        <dbReference type="ChEBI" id="CHEBI:30879"/>
        <dbReference type="ChEBI" id="CHEBI:43474"/>
        <dbReference type="ChEBI" id="CHEBI:67140"/>
        <dbReference type="EC" id="3.1.3.2"/>
    </reaction>
</comment>
<dbReference type="SUPFAM" id="SSF56300">
    <property type="entry name" value="Metallo-dependent phosphatases"/>
    <property type="match status" value="1"/>
</dbReference>
<dbReference type="Pfam" id="PF16656">
    <property type="entry name" value="Pur_ac_phosph_N"/>
    <property type="match status" value="1"/>
</dbReference>
<feature type="chain" id="PRO_5041776067" description="Purple acid phosphatase" evidence="3">
    <location>
        <begin position="23"/>
        <end position="443"/>
    </location>
</feature>
<dbReference type="PANTHER" id="PTHR45867">
    <property type="entry name" value="PURPLE ACID PHOSPHATASE"/>
    <property type="match status" value="1"/>
</dbReference>
<dbReference type="Pfam" id="PF00149">
    <property type="entry name" value="Metallophos"/>
    <property type="match status" value="1"/>
</dbReference>
<dbReference type="Gene3D" id="3.60.21.10">
    <property type="match status" value="1"/>
</dbReference>
<reference evidence="7" key="2">
    <citation type="journal article" date="2023" name="Science">
        <title>Genomic signatures of disease resistance in endangered staghorn corals.</title>
        <authorList>
            <person name="Vollmer S.V."/>
            <person name="Selwyn J.D."/>
            <person name="Despard B.A."/>
            <person name="Roesel C.L."/>
        </authorList>
    </citation>
    <scope>NUCLEOTIDE SEQUENCE</scope>
    <source>
        <strain evidence="7">K2</strain>
    </source>
</reference>
<keyword evidence="1 3" id="KW-0732">Signal</keyword>
<dbReference type="GO" id="GO:0046872">
    <property type="term" value="F:metal ion binding"/>
    <property type="evidence" value="ECO:0007669"/>
    <property type="project" value="InterPro"/>
</dbReference>
<evidence type="ECO:0000259" key="6">
    <source>
        <dbReference type="Pfam" id="PF16656"/>
    </source>
</evidence>
<gene>
    <name evidence="7" type="ORF">P5673_016310</name>
</gene>
<dbReference type="Gene3D" id="2.60.40.380">
    <property type="entry name" value="Purple acid phosphatase-like, N-terminal"/>
    <property type="match status" value="1"/>
</dbReference>
<evidence type="ECO:0000256" key="3">
    <source>
        <dbReference type="RuleBase" id="RU361203"/>
    </source>
</evidence>
<name>A0AAD9V4Q6_ACRCE</name>
<feature type="domain" description="Purple acid phosphatase N-terminal" evidence="6">
    <location>
        <begin position="27"/>
        <end position="120"/>
    </location>
</feature>
<dbReference type="PANTHER" id="PTHR45867:SF3">
    <property type="entry name" value="ACID PHOSPHATASE TYPE 7"/>
    <property type="match status" value="1"/>
</dbReference>
<feature type="domain" description="Purple acid phosphatase C-terminal" evidence="5">
    <location>
        <begin position="362"/>
        <end position="423"/>
    </location>
</feature>
<dbReference type="AlphaFoldDB" id="A0AAD9V4Q6"/>
<keyword evidence="3" id="KW-0378">Hydrolase</keyword>
<evidence type="ECO:0000313" key="7">
    <source>
        <dbReference type="EMBL" id="KAK2561166.1"/>
    </source>
</evidence>
<dbReference type="SUPFAM" id="SSF49363">
    <property type="entry name" value="Purple acid phosphatase, N-terminal domain"/>
    <property type="match status" value="1"/>
</dbReference>
<dbReference type="InterPro" id="IPR025733">
    <property type="entry name" value="PAPs_C"/>
</dbReference>